<evidence type="ECO:0000256" key="1">
    <source>
        <dbReference type="SAM" id="Phobius"/>
    </source>
</evidence>
<dbReference type="Proteomes" id="UP000286907">
    <property type="component" value="Chromosome"/>
</dbReference>
<keyword evidence="1" id="KW-0472">Membrane</keyword>
<sequence>MENQGTEPALVDHWSWGAFMNAFNWGIGNRVYLTLWILVPIFNLVWVFIVGAKAHRWAWEKNSYQNEAEYNAIMATWDRAGFVQFILFLAAIVLNILFIIFLGALGVVLFNSN</sequence>
<proteinExistence type="predicted"/>
<reference evidence="3 4" key="1">
    <citation type="journal article" date="2019" name="Syst. Appl. Microbiol.">
        <title>Oenococcus sicerae sp. nov., isolated from French cider.</title>
        <authorList>
            <person name="Cousin F.J."/>
            <person name="Le Guellec R."/>
            <person name="Chagnot C."/>
            <person name="Goux D."/>
            <person name="Dalmasso M."/>
            <person name="Laplace J.M."/>
            <person name="Cretenet M."/>
        </authorList>
    </citation>
    <scope>NUCLEOTIDE SEQUENCE [LARGE SCALE GENOMIC DNA]</scope>
    <source>
        <strain evidence="3 4">UCMA 15228</strain>
    </source>
</reference>
<evidence type="ECO:0000313" key="2">
    <source>
        <dbReference type="EMBL" id="MDN6900212.1"/>
    </source>
</evidence>
<keyword evidence="4" id="KW-1185">Reference proteome</keyword>
<protein>
    <submittedName>
        <fullName evidence="2">Ribonuclease G</fullName>
    </submittedName>
</protein>
<dbReference type="EMBL" id="CP029684">
    <property type="protein sequence ID" value="QAS69794.1"/>
    <property type="molecule type" value="Genomic_DNA"/>
</dbReference>
<feature type="transmembrane region" description="Helical" evidence="1">
    <location>
        <begin position="85"/>
        <end position="110"/>
    </location>
</feature>
<dbReference type="RefSeq" id="WP_128686230.1">
    <property type="nucleotide sequence ID" value="NZ_CP029684.2"/>
</dbReference>
<evidence type="ECO:0000313" key="5">
    <source>
        <dbReference type="Proteomes" id="UP001167919"/>
    </source>
</evidence>
<accession>A0AAJ1R9G4</accession>
<evidence type="ECO:0000313" key="3">
    <source>
        <dbReference type="EMBL" id="QAS69794.1"/>
    </source>
</evidence>
<keyword evidence="1" id="KW-0812">Transmembrane</keyword>
<organism evidence="2 5">
    <name type="scientific">Oenococcus sicerae</name>
    <dbReference type="NCBI Taxonomy" id="2203724"/>
    <lineage>
        <taxon>Bacteria</taxon>
        <taxon>Bacillati</taxon>
        <taxon>Bacillota</taxon>
        <taxon>Bacilli</taxon>
        <taxon>Lactobacillales</taxon>
        <taxon>Lactobacillaceae</taxon>
        <taxon>Oenococcus</taxon>
    </lineage>
</organism>
<feature type="transmembrane region" description="Helical" evidence="1">
    <location>
        <begin position="31"/>
        <end position="52"/>
    </location>
</feature>
<dbReference type="AlphaFoldDB" id="A0AAJ1R9G4"/>
<name>A0AAJ1R9G4_9LACO</name>
<keyword evidence="1" id="KW-1133">Transmembrane helix</keyword>
<dbReference type="Proteomes" id="UP001167919">
    <property type="component" value="Unassembled WGS sequence"/>
</dbReference>
<dbReference type="EMBL" id="SDWY01000002">
    <property type="protein sequence ID" value="MDN6900212.1"/>
    <property type="molecule type" value="Genomic_DNA"/>
</dbReference>
<evidence type="ECO:0000313" key="4">
    <source>
        <dbReference type="Proteomes" id="UP000286907"/>
    </source>
</evidence>
<reference evidence="2" key="2">
    <citation type="submission" date="2019-01" db="EMBL/GenBank/DDBJ databases">
        <title>Oenococcus sicerae UCMA17102.</title>
        <authorList>
            <person name="Cousin F.J."/>
            <person name="Le Guellec R."/>
            <person name="Cretenet M."/>
        </authorList>
    </citation>
    <scope>NUCLEOTIDE SEQUENCE</scope>
    <source>
        <strain evidence="2">UCMA17102</strain>
    </source>
</reference>
<gene>
    <name evidence="3" type="ORF">DLJ48_04290</name>
    <name evidence="2" type="ORF">EVC35_04225</name>
</gene>
<reference evidence="3" key="3">
    <citation type="submission" date="2020-01" db="EMBL/GenBank/DDBJ databases">
        <authorList>
            <person name="Cousin F.J."/>
            <person name="Le Guellec R."/>
            <person name="Cretenet M."/>
        </authorList>
    </citation>
    <scope>NUCLEOTIDE SEQUENCE</scope>
    <source>
        <strain evidence="3">UCMA 15228</strain>
    </source>
</reference>